<dbReference type="InterPro" id="IPR013083">
    <property type="entry name" value="Znf_RING/FYVE/PHD"/>
</dbReference>
<dbReference type="InterPro" id="IPR045210">
    <property type="entry name" value="RING-Ubox_PUB"/>
</dbReference>
<keyword evidence="6" id="KW-0677">Repeat</keyword>
<dbReference type="GO" id="GO:0016567">
    <property type="term" value="P:protein ubiquitination"/>
    <property type="evidence" value="ECO:0007669"/>
    <property type="project" value="UniProtKB-ARBA"/>
</dbReference>
<evidence type="ECO:0000256" key="1">
    <source>
        <dbReference type="ARBA" id="ARBA00000900"/>
    </source>
</evidence>
<dbReference type="Gene3D" id="1.25.10.10">
    <property type="entry name" value="Leucine-rich Repeat Variant"/>
    <property type="match status" value="2"/>
</dbReference>
<dbReference type="SMART" id="SM00504">
    <property type="entry name" value="Ubox"/>
    <property type="match status" value="1"/>
</dbReference>
<dbReference type="PANTHER" id="PTHR23315">
    <property type="entry name" value="U BOX DOMAIN-CONTAINING"/>
    <property type="match status" value="1"/>
</dbReference>
<dbReference type="InterPro" id="IPR003613">
    <property type="entry name" value="Ubox_domain"/>
</dbReference>
<evidence type="ECO:0000313" key="11">
    <source>
        <dbReference type="EMBL" id="KAL3644696.1"/>
    </source>
</evidence>
<dbReference type="InterPro" id="IPR000225">
    <property type="entry name" value="Armadillo"/>
</dbReference>
<comment type="function">
    <text evidence="2">Functions as an E3 ubiquitin ligase.</text>
</comment>
<dbReference type="AlphaFoldDB" id="A0ABD3DV32"/>
<reference evidence="12" key="1">
    <citation type="journal article" date="2024" name="IScience">
        <title>Strigolactones Initiate the Formation of Haustorium-like Structures in Castilleja.</title>
        <authorList>
            <person name="Buerger M."/>
            <person name="Peterson D."/>
            <person name="Chory J."/>
        </authorList>
    </citation>
    <scope>NUCLEOTIDE SEQUENCE [LARGE SCALE GENOMIC DNA]</scope>
</reference>
<comment type="pathway">
    <text evidence="3">Protein modification; protein ubiquitination.</text>
</comment>
<dbReference type="Proteomes" id="UP001632038">
    <property type="component" value="Unassembled WGS sequence"/>
</dbReference>
<keyword evidence="12" id="KW-1185">Reference proteome</keyword>
<evidence type="ECO:0000256" key="9">
    <source>
        <dbReference type="PROSITE-ProRule" id="PRU00259"/>
    </source>
</evidence>
<evidence type="ECO:0000313" key="12">
    <source>
        <dbReference type="Proteomes" id="UP001632038"/>
    </source>
</evidence>
<proteinExistence type="predicted"/>
<dbReference type="SUPFAM" id="SSF48371">
    <property type="entry name" value="ARM repeat"/>
    <property type="match status" value="1"/>
</dbReference>
<evidence type="ECO:0000256" key="8">
    <source>
        <dbReference type="ARBA" id="ARBA00023054"/>
    </source>
</evidence>
<dbReference type="SMART" id="SM00185">
    <property type="entry name" value="ARM"/>
    <property type="match status" value="4"/>
</dbReference>
<evidence type="ECO:0000256" key="7">
    <source>
        <dbReference type="ARBA" id="ARBA00022786"/>
    </source>
</evidence>
<protein>
    <recommendedName>
        <fullName evidence="4">RING-type E3 ubiquitin transferase</fullName>
        <ecNumber evidence="4">2.3.2.27</ecNumber>
    </recommendedName>
</protein>
<dbReference type="PROSITE" id="PS50176">
    <property type="entry name" value="ARM_REPEAT"/>
    <property type="match status" value="2"/>
</dbReference>
<dbReference type="InterPro" id="IPR011989">
    <property type="entry name" value="ARM-like"/>
</dbReference>
<dbReference type="CDD" id="cd16664">
    <property type="entry name" value="RING-Ubox_PUB"/>
    <property type="match status" value="1"/>
</dbReference>
<gene>
    <name evidence="11" type="primary">PUB11_1</name>
    <name evidence="11" type="ORF">CASFOL_009876</name>
</gene>
<name>A0ABD3DV32_9LAMI</name>
<feature type="repeat" description="ARM" evidence="9">
    <location>
        <begin position="348"/>
        <end position="390"/>
    </location>
</feature>
<evidence type="ECO:0000256" key="5">
    <source>
        <dbReference type="ARBA" id="ARBA00022679"/>
    </source>
</evidence>
<organism evidence="11 12">
    <name type="scientific">Castilleja foliolosa</name>
    <dbReference type="NCBI Taxonomy" id="1961234"/>
    <lineage>
        <taxon>Eukaryota</taxon>
        <taxon>Viridiplantae</taxon>
        <taxon>Streptophyta</taxon>
        <taxon>Embryophyta</taxon>
        <taxon>Tracheophyta</taxon>
        <taxon>Spermatophyta</taxon>
        <taxon>Magnoliopsida</taxon>
        <taxon>eudicotyledons</taxon>
        <taxon>Gunneridae</taxon>
        <taxon>Pentapetalae</taxon>
        <taxon>asterids</taxon>
        <taxon>lamiids</taxon>
        <taxon>Lamiales</taxon>
        <taxon>Orobanchaceae</taxon>
        <taxon>Pedicularideae</taxon>
        <taxon>Castillejinae</taxon>
        <taxon>Castilleja</taxon>
    </lineage>
</organism>
<dbReference type="FunFam" id="1.25.10.10:FF:000082">
    <property type="entry name" value="RING-type E3 ubiquitin transferase"/>
    <property type="match status" value="1"/>
</dbReference>
<dbReference type="GO" id="GO:0061630">
    <property type="term" value="F:ubiquitin protein ligase activity"/>
    <property type="evidence" value="ECO:0007669"/>
    <property type="project" value="UniProtKB-EC"/>
</dbReference>
<evidence type="ECO:0000256" key="3">
    <source>
        <dbReference type="ARBA" id="ARBA00004906"/>
    </source>
</evidence>
<dbReference type="SUPFAM" id="SSF57850">
    <property type="entry name" value="RING/U-box"/>
    <property type="match status" value="1"/>
</dbReference>
<accession>A0ABD3DV32</accession>
<keyword evidence="5" id="KW-0808">Transferase</keyword>
<evidence type="ECO:0000256" key="6">
    <source>
        <dbReference type="ARBA" id="ARBA00022737"/>
    </source>
</evidence>
<dbReference type="InterPro" id="IPR016024">
    <property type="entry name" value="ARM-type_fold"/>
</dbReference>
<comment type="catalytic activity">
    <reaction evidence="1">
        <text>S-ubiquitinyl-[E2 ubiquitin-conjugating enzyme]-L-cysteine + [acceptor protein]-L-lysine = [E2 ubiquitin-conjugating enzyme]-L-cysteine + N(6)-ubiquitinyl-[acceptor protein]-L-lysine.</text>
        <dbReference type="EC" id="2.3.2.27"/>
    </reaction>
</comment>
<dbReference type="PROSITE" id="PS51698">
    <property type="entry name" value="U_BOX"/>
    <property type="match status" value="1"/>
</dbReference>
<evidence type="ECO:0000259" key="10">
    <source>
        <dbReference type="PROSITE" id="PS51698"/>
    </source>
</evidence>
<evidence type="ECO:0000256" key="4">
    <source>
        <dbReference type="ARBA" id="ARBA00012483"/>
    </source>
</evidence>
<evidence type="ECO:0000256" key="2">
    <source>
        <dbReference type="ARBA" id="ARBA00003861"/>
    </source>
</evidence>
<keyword evidence="7" id="KW-0833">Ubl conjugation pathway</keyword>
<comment type="caution">
    <text evidence="11">The sequence shown here is derived from an EMBL/GenBank/DDBJ whole genome shotgun (WGS) entry which is preliminary data.</text>
</comment>
<dbReference type="FunFam" id="3.30.40.10:FF:000292">
    <property type="entry name" value="RING-type E3 ubiquitin transferase"/>
    <property type="match status" value="1"/>
</dbReference>
<keyword evidence="8" id="KW-0175">Coiled coil</keyword>
<feature type="repeat" description="ARM" evidence="9">
    <location>
        <begin position="390"/>
        <end position="432"/>
    </location>
</feature>
<dbReference type="Pfam" id="PF25598">
    <property type="entry name" value="ARM_PUB"/>
    <property type="match status" value="1"/>
</dbReference>
<dbReference type="EC" id="2.3.2.27" evidence="4"/>
<sequence>MAGGETTAAEGGVTAAPLRLIRDIVKISSSGFSGSFKRDCGDLSRRVSLLAHLLEEIRDSNKISENGEMCPSSSSYRACFSDLTMALQAAKRLVIAANSFDDSQISTDGATKKIYFQFQCVTWKLEKSLTNLPYVDLDISEEVQEQIDLVRAQLRRATERYGGPLNSTLLFRTLSQPLDKEIDPFQPVNRLTGSLNMKVIDHEVVQNTELVRDEESLVRDSECEMNQTIKSPTCKSVDENKKVYSPVITYPDDFLCPISLELMRDPVIVATGQTYERLYIQKWIDCGNKTCPKTQQKLCHLTLTPNYVLRSLISQWCLEHNVEHTTAITNGKLKKPDGSFRDVTDDITAIEALVRNLSSRSTEACRSAVSEIRSLSKRSTDNRILLAEAGAIPILVNLLTSDDGQIQDNAVTSILNMSIYEHNKELVMLANAVPSIVQVLRAGGQEAKENAAATLFSLSIPDENKIIIGASGAISALVDLLSSGGPRGKKDAATALFNLCMYHGNKGRAIRAGIVPALLKMMTDWGMVDEALTILSVLAGHGEAKSAIVKGRTIPVLIDLLRTGLARNKENACAILVSLCKRDKESLACLSRLGAMIPLSEIARNGTERAKRKAGSLLESLHKSQQV</sequence>
<dbReference type="InterPro" id="IPR057623">
    <property type="entry name" value="PUB12-19-like_N"/>
</dbReference>
<dbReference type="Gene3D" id="3.30.40.10">
    <property type="entry name" value="Zinc/RING finger domain, C3HC4 (zinc finger)"/>
    <property type="match status" value="1"/>
</dbReference>
<dbReference type="InterPro" id="IPR058678">
    <property type="entry name" value="ARM_PUB"/>
</dbReference>
<feature type="domain" description="U-box" evidence="10">
    <location>
        <begin position="249"/>
        <end position="323"/>
    </location>
</feature>
<dbReference type="EMBL" id="JAVIJP010000013">
    <property type="protein sequence ID" value="KAL3644696.1"/>
    <property type="molecule type" value="Genomic_DNA"/>
</dbReference>
<dbReference type="Pfam" id="PF04564">
    <property type="entry name" value="U-box"/>
    <property type="match status" value="1"/>
</dbReference>
<dbReference type="PANTHER" id="PTHR23315:SF52">
    <property type="entry name" value="U-BOX DOMAIN-CONTAINING PROTEIN 10"/>
    <property type="match status" value="1"/>
</dbReference>
<dbReference type="Pfam" id="PF25368">
    <property type="entry name" value="PUB10_N"/>
    <property type="match status" value="1"/>
</dbReference>